<accession>A0ABV7TR82</accession>
<reference evidence="3" key="1">
    <citation type="journal article" date="2019" name="Int. J. Syst. Evol. Microbiol.">
        <title>The Global Catalogue of Microorganisms (GCM) 10K type strain sequencing project: providing services to taxonomists for standard genome sequencing and annotation.</title>
        <authorList>
            <consortium name="The Broad Institute Genomics Platform"/>
            <consortium name="The Broad Institute Genome Sequencing Center for Infectious Disease"/>
            <person name="Wu L."/>
            <person name="Ma J."/>
        </authorList>
    </citation>
    <scope>NUCLEOTIDE SEQUENCE [LARGE SCALE GENOMIC DNA]</scope>
    <source>
        <strain evidence="3">KCTC 42195</strain>
    </source>
</reference>
<evidence type="ECO:0000259" key="1">
    <source>
        <dbReference type="Pfam" id="PF03235"/>
    </source>
</evidence>
<keyword evidence="3" id="KW-1185">Reference proteome</keyword>
<sequence length="787" mass="89438">MNRFDNDLNIAVLSLREVAAWQVESALTHQDSSDLVVSLPALQRSSVWKAPQVESLWDSIARGFPIGSLLLTPYQHKLGGQAMLLKSAPRQMPTHMLFDGQQRATSIALGFFQPWLSGIGEAPASLWLDIGASGNKECDFDFRLITRSHPWGYPMRGDRQRLETAEIRKAMQAFRDALPHIDWPSRCPPVAIAWPWDAIAPVPVAALITACQEGHIIDNLEEALDLVLPHWAKIQTRFGLLKDSLHVSLSAEATRGKLLRFQNAIERYRLPAQVVDIEETRPATSVHGDPFRPDPTETLFIRLNAGGTPLQGEDLIYSIIKAIWPDAAQMIDKIPYRFMTEARTAMLIARLALVKADSEGNEKSIPAAPDVTRFRRLIHMDNEHPQFRNRLENYLKTQAVPLFEQARLLLTESSNGLPTVLAADLARGESGREVMFLLLRWIERLKEYGLGIEKLNNPQRNQTIGALTAISWFSRRADRCVAALWPELESCSGERLAGFFNRKTMAKCFIPVRGEAPMPCLPTPELLDSQIRAQITQPSGNKGSFSKPESSFWQGWEWYERFAIPMVGELSRWYALSLPEALSTGNEEEADISSRSQSDWTFFADRLWGERRLVLYAQRDALQAWFPDFDPTDPNAMEEANRPWDIDHIHPRYFIEGRHNIPRIIRDWHGSIGNLRAWPLDVNRSDGEASPRLKLGSVSDEEKSSYKMHSAKEKRALSFISDDQWAYWLDSTPESNFLPRYLAESKSPFGECRKNLIRAITTRTSALYREWYDSLRIQHLMPSASGF</sequence>
<gene>
    <name evidence="2" type="ORF">ACFOKJ_03385</name>
</gene>
<dbReference type="Proteomes" id="UP001595636">
    <property type="component" value="Unassembled WGS sequence"/>
</dbReference>
<dbReference type="EMBL" id="JBHRYH010000008">
    <property type="protein sequence ID" value="MFC3625188.1"/>
    <property type="molecule type" value="Genomic_DNA"/>
</dbReference>
<dbReference type="PANTHER" id="PTHR37292">
    <property type="entry name" value="VNG6097C"/>
    <property type="match status" value="1"/>
</dbReference>
<name>A0ABV7TR82_9NEIS</name>
<evidence type="ECO:0000313" key="2">
    <source>
        <dbReference type="EMBL" id="MFC3625188.1"/>
    </source>
</evidence>
<comment type="caution">
    <text evidence="2">The sequence shown here is derived from an EMBL/GenBank/DDBJ whole genome shotgun (WGS) entry which is preliminary data.</text>
</comment>
<dbReference type="PANTHER" id="PTHR37292:SF2">
    <property type="entry name" value="DUF262 DOMAIN-CONTAINING PROTEIN"/>
    <property type="match status" value="1"/>
</dbReference>
<feature type="domain" description="GmrSD restriction endonucleases N-terminal" evidence="1">
    <location>
        <begin position="33"/>
        <end position="121"/>
    </location>
</feature>
<protein>
    <submittedName>
        <fullName evidence="2">DUF262 domain-containing protein</fullName>
    </submittedName>
</protein>
<proteinExistence type="predicted"/>
<organism evidence="2 3">
    <name type="scientific">Vogesella amnigena</name>
    <dbReference type="NCBI Taxonomy" id="1507449"/>
    <lineage>
        <taxon>Bacteria</taxon>
        <taxon>Pseudomonadati</taxon>
        <taxon>Pseudomonadota</taxon>
        <taxon>Betaproteobacteria</taxon>
        <taxon>Neisseriales</taxon>
        <taxon>Chromobacteriaceae</taxon>
        <taxon>Vogesella</taxon>
    </lineage>
</organism>
<dbReference type="Pfam" id="PF03235">
    <property type="entry name" value="GmrSD_N"/>
    <property type="match status" value="1"/>
</dbReference>
<dbReference type="RefSeq" id="WP_390276660.1">
    <property type="nucleotide sequence ID" value="NZ_JBHRYH010000008.1"/>
</dbReference>
<dbReference type="InterPro" id="IPR004919">
    <property type="entry name" value="GmrSD_N"/>
</dbReference>
<evidence type="ECO:0000313" key="3">
    <source>
        <dbReference type="Proteomes" id="UP001595636"/>
    </source>
</evidence>